<keyword evidence="10" id="KW-1133">Transmembrane helix</keyword>
<dbReference type="PROSITE" id="PS51485">
    <property type="entry name" value="PHYTOCYANIN"/>
    <property type="match status" value="1"/>
</dbReference>
<keyword evidence="8" id="KW-0449">Lipoprotein</keyword>
<feature type="domain" description="Phytocyanin" evidence="12">
    <location>
        <begin position="24"/>
        <end position="126"/>
    </location>
</feature>
<dbReference type="GeneID" id="132805428"/>
<name>A0ABM4AHZ8_ZIZJJ</name>
<keyword evidence="3" id="KW-0336">GPI-anchor</keyword>
<evidence type="ECO:0000256" key="5">
    <source>
        <dbReference type="ARBA" id="ARBA00023136"/>
    </source>
</evidence>
<dbReference type="SUPFAM" id="SSF49503">
    <property type="entry name" value="Cupredoxins"/>
    <property type="match status" value="1"/>
</dbReference>
<evidence type="ECO:0000256" key="2">
    <source>
        <dbReference type="ARBA" id="ARBA00022475"/>
    </source>
</evidence>
<dbReference type="InterPro" id="IPR039391">
    <property type="entry name" value="Phytocyanin-like"/>
</dbReference>
<feature type="signal peptide" evidence="11">
    <location>
        <begin position="1"/>
        <end position="23"/>
    </location>
</feature>
<comment type="similarity">
    <text evidence="9">Belongs to the early nodulin-like (ENODL) family.</text>
</comment>
<feature type="transmembrane region" description="Helical" evidence="10">
    <location>
        <begin position="155"/>
        <end position="174"/>
    </location>
</feature>
<evidence type="ECO:0000259" key="12">
    <source>
        <dbReference type="PROSITE" id="PS51485"/>
    </source>
</evidence>
<dbReference type="Gene3D" id="2.60.40.420">
    <property type="entry name" value="Cupredoxins - blue copper proteins"/>
    <property type="match status" value="1"/>
</dbReference>
<dbReference type="InterPro" id="IPR008972">
    <property type="entry name" value="Cupredoxin"/>
</dbReference>
<evidence type="ECO:0000256" key="3">
    <source>
        <dbReference type="ARBA" id="ARBA00022622"/>
    </source>
</evidence>
<evidence type="ECO:0000256" key="11">
    <source>
        <dbReference type="SAM" id="SignalP"/>
    </source>
</evidence>
<gene>
    <name evidence="14" type="primary">LOC132805428</name>
</gene>
<evidence type="ECO:0000256" key="6">
    <source>
        <dbReference type="ARBA" id="ARBA00023157"/>
    </source>
</evidence>
<keyword evidence="7" id="KW-0325">Glycoprotein</keyword>
<dbReference type="Proteomes" id="UP001652623">
    <property type="component" value="Chromosome 9"/>
</dbReference>
<feature type="chain" id="PRO_5047237027" evidence="11">
    <location>
        <begin position="24"/>
        <end position="175"/>
    </location>
</feature>
<keyword evidence="13" id="KW-1185">Reference proteome</keyword>
<protein>
    <submittedName>
        <fullName evidence="14">Early nodulin-like protein 5</fullName>
    </submittedName>
</protein>
<evidence type="ECO:0000256" key="8">
    <source>
        <dbReference type="ARBA" id="ARBA00023288"/>
    </source>
</evidence>
<evidence type="ECO:0000313" key="13">
    <source>
        <dbReference type="Proteomes" id="UP001652623"/>
    </source>
</evidence>
<evidence type="ECO:0000256" key="10">
    <source>
        <dbReference type="SAM" id="Phobius"/>
    </source>
</evidence>
<keyword evidence="4 11" id="KW-0732">Signal</keyword>
<keyword evidence="2" id="KW-1003">Cell membrane</keyword>
<dbReference type="InterPro" id="IPR041846">
    <property type="entry name" value="ENL_dom"/>
</dbReference>
<evidence type="ECO:0000256" key="9">
    <source>
        <dbReference type="ARBA" id="ARBA00035011"/>
    </source>
</evidence>
<evidence type="ECO:0000256" key="4">
    <source>
        <dbReference type="ARBA" id="ARBA00022729"/>
    </source>
</evidence>
<keyword evidence="10" id="KW-0812">Transmembrane</keyword>
<dbReference type="PANTHER" id="PTHR33021:SF289">
    <property type="entry name" value="EARLY NODULIN-LIKE PROTEIN 5-RELATED"/>
    <property type="match status" value="1"/>
</dbReference>
<dbReference type="CDD" id="cd11019">
    <property type="entry name" value="OsENODL1_like"/>
    <property type="match status" value="1"/>
</dbReference>
<reference evidence="14" key="1">
    <citation type="submission" date="2025-08" db="UniProtKB">
        <authorList>
            <consortium name="RefSeq"/>
        </authorList>
    </citation>
    <scope>IDENTIFICATION</scope>
    <source>
        <tissue evidence="14">Seedling</tissue>
    </source>
</reference>
<organism evidence="13 14">
    <name type="scientific">Ziziphus jujuba</name>
    <name type="common">Chinese jujube</name>
    <name type="synonym">Ziziphus sativa</name>
    <dbReference type="NCBI Taxonomy" id="326968"/>
    <lineage>
        <taxon>Eukaryota</taxon>
        <taxon>Viridiplantae</taxon>
        <taxon>Streptophyta</taxon>
        <taxon>Embryophyta</taxon>
        <taxon>Tracheophyta</taxon>
        <taxon>Spermatophyta</taxon>
        <taxon>Magnoliopsida</taxon>
        <taxon>eudicotyledons</taxon>
        <taxon>Gunneridae</taxon>
        <taxon>Pentapetalae</taxon>
        <taxon>rosids</taxon>
        <taxon>fabids</taxon>
        <taxon>Rosales</taxon>
        <taxon>Rhamnaceae</taxon>
        <taxon>Paliureae</taxon>
        <taxon>Ziziphus</taxon>
    </lineage>
</organism>
<sequence>MESSKLLLSFLLLSTFKFFFVTCTKFEVGGTNGWEVPKNKNQQFYNQWASQNRFNVNDTVYFKYKKDSVMEVTEEEYGKCHSTHPLFFSNNGETVFKLDRPGFFFFISGVAGHCQRGQKMIIKVLEPEIANPPQAQNQKHNSSALGIMPTYSPTILLLMILSVFGAFSFQFSLII</sequence>
<keyword evidence="6" id="KW-1015">Disulfide bond</keyword>
<dbReference type="InterPro" id="IPR003245">
    <property type="entry name" value="Phytocyanin_dom"/>
</dbReference>
<evidence type="ECO:0000256" key="7">
    <source>
        <dbReference type="ARBA" id="ARBA00023180"/>
    </source>
</evidence>
<comment type="subcellular location">
    <subcellularLocation>
        <location evidence="1">Cell membrane</location>
        <topology evidence="1">Lipid-anchor</topology>
        <topology evidence="1">GPI-anchor</topology>
    </subcellularLocation>
</comment>
<keyword evidence="5 10" id="KW-0472">Membrane</keyword>
<dbReference type="RefSeq" id="XP_060676350.1">
    <property type="nucleotide sequence ID" value="XM_060820367.1"/>
</dbReference>
<proteinExistence type="inferred from homology"/>
<dbReference type="PANTHER" id="PTHR33021">
    <property type="entry name" value="BLUE COPPER PROTEIN"/>
    <property type="match status" value="1"/>
</dbReference>
<accession>A0ABM4AHZ8</accession>
<evidence type="ECO:0000313" key="14">
    <source>
        <dbReference type="RefSeq" id="XP_060676350.1"/>
    </source>
</evidence>
<dbReference type="Pfam" id="PF02298">
    <property type="entry name" value="Cu_bind_like"/>
    <property type="match status" value="1"/>
</dbReference>
<evidence type="ECO:0000256" key="1">
    <source>
        <dbReference type="ARBA" id="ARBA00004609"/>
    </source>
</evidence>